<keyword evidence="1" id="KW-0813">Transport</keyword>
<feature type="non-terminal residue" evidence="3">
    <location>
        <position position="1"/>
    </location>
</feature>
<dbReference type="InterPro" id="IPR026082">
    <property type="entry name" value="ABCA"/>
</dbReference>
<keyword evidence="4" id="KW-1185">Reference proteome</keyword>
<evidence type="ECO:0000256" key="1">
    <source>
        <dbReference type="ARBA" id="ARBA00022448"/>
    </source>
</evidence>
<dbReference type="EMBL" id="JAMKFB020000007">
    <property type="protein sequence ID" value="KAL0187627.1"/>
    <property type="molecule type" value="Genomic_DNA"/>
</dbReference>
<evidence type="ECO:0000256" key="2">
    <source>
        <dbReference type="ARBA" id="ARBA00022737"/>
    </source>
</evidence>
<sequence length="95" mass="10592">QYGIPKPWYFPFTSSYWCGTRVGSDAEPDLLHELENQKGYLEKPPPGMKPGVCIRNLVKVYKTGNKLAVDGLSLDFYQDHITSFLGHNGAGKTTT</sequence>
<dbReference type="Proteomes" id="UP001529510">
    <property type="component" value="Unassembled WGS sequence"/>
</dbReference>
<dbReference type="InterPro" id="IPR027417">
    <property type="entry name" value="P-loop_NTPase"/>
</dbReference>
<reference evidence="3 4" key="1">
    <citation type="submission" date="2024-05" db="EMBL/GenBank/DDBJ databases">
        <title>Genome sequencing and assembly of Indian major carp, Cirrhinus mrigala (Hamilton, 1822).</title>
        <authorList>
            <person name="Mohindra V."/>
            <person name="Chowdhury L.M."/>
            <person name="Lal K."/>
            <person name="Jena J.K."/>
        </authorList>
    </citation>
    <scope>NUCLEOTIDE SEQUENCE [LARGE SCALE GENOMIC DNA]</scope>
    <source>
        <strain evidence="3">CM1030</strain>
        <tissue evidence="3">Blood</tissue>
    </source>
</reference>
<gene>
    <name evidence="3" type="ORF">M9458_014726</name>
</gene>
<keyword evidence="2" id="KW-0677">Repeat</keyword>
<accession>A0ABD0QN14</accession>
<organism evidence="3 4">
    <name type="scientific">Cirrhinus mrigala</name>
    <name type="common">Mrigala</name>
    <dbReference type="NCBI Taxonomy" id="683832"/>
    <lineage>
        <taxon>Eukaryota</taxon>
        <taxon>Metazoa</taxon>
        <taxon>Chordata</taxon>
        <taxon>Craniata</taxon>
        <taxon>Vertebrata</taxon>
        <taxon>Euteleostomi</taxon>
        <taxon>Actinopterygii</taxon>
        <taxon>Neopterygii</taxon>
        <taxon>Teleostei</taxon>
        <taxon>Ostariophysi</taxon>
        <taxon>Cypriniformes</taxon>
        <taxon>Cyprinidae</taxon>
        <taxon>Labeoninae</taxon>
        <taxon>Labeonini</taxon>
        <taxon>Cirrhinus</taxon>
    </lineage>
</organism>
<evidence type="ECO:0008006" key="5">
    <source>
        <dbReference type="Google" id="ProtNLM"/>
    </source>
</evidence>
<name>A0ABD0QN14_CIRMR</name>
<dbReference type="SUPFAM" id="SSF52540">
    <property type="entry name" value="P-loop containing nucleoside triphosphate hydrolases"/>
    <property type="match status" value="1"/>
</dbReference>
<evidence type="ECO:0000313" key="4">
    <source>
        <dbReference type="Proteomes" id="UP001529510"/>
    </source>
</evidence>
<dbReference type="PANTHER" id="PTHR19229:SF36">
    <property type="entry name" value="ATP-BINDING CASSETTE SUB-FAMILY A MEMBER 2"/>
    <property type="match status" value="1"/>
</dbReference>
<comment type="caution">
    <text evidence="3">The sequence shown here is derived from an EMBL/GenBank/DDBJ whole genome shotgun (WGS) entry which is preliminary data.</text>
</comment>
<proteinExistence type="predicted"/>
<feature type="non-terminal residue" evidence="3">
    <location>
        <position position="95"/>
    </location>
</feature>
<dbReference type="PANTHER" id="PTHR19229">
    <property type="entry name" value="ATP-BINDING CASSETTE TRANSPORTER SUBFAMILY A ABCA"/>
    <property type="match status" value="1"/>
</dbReference>
<evidence type="ECO:0000313" key="3">
    <source>
        <dbReference type="EMBL" id="KAL0187627.1"/>
    </source>
</evidence>
<protein>
    <recommendedName>
        <fullName evidence="5">ABC transporter domain-containing protein</fullName>
    </recommendedName>
</protein>
<dbReference type="Gene3D" id="3.40.50.300">
    <property type="entry name" value="P-loop containing nucleotide triphosphate hydrolases"/>
    <property type="match status" value="1"/>
</dbReference>
<dbReference type="AlphaFoldDB" id="A0ABD0QN14"/>